<dbReference type="PANTHER" id="PTHR17901">
    <property type="entry name" value="MAGNESIUM-DEPENDENT PHOSPHATASE 1 MDP1"/>
    <property type="match status" value="1"/>
</dbReference>
<evidence type="ECO:0000313" key="2">
    <source>
        <dbReference type="EMBL" id="CAD7695298.1"/>
    </source>
</evidence>
<dbReference type="OrthoDB" id="2865258at2759"/>
<feature type="region of interest" description="Disordered" evidence="1">
    <location>
        <begin position="21"/>
        <end position="44"/>
    </location>
</feature>
<dbReference type="InterPro" id="IPR010036">
    <property type="entry name" value="MDP_1_eu_arc"/>
</dbReference>
<proteinExistence type="predicted"/>
<accession>A0A8S1INI5</accession>
<evidence type="ECO:0000313" key="3">
    <source>
        <dbReference type="Proteomes" id="UP000708148"/>
    </source>
</evidence>
<dbReference type="InterPro" id="IPR023214">
    <property type="entry name" value="HAD_sf"/>
</dbReference>
<organism evidence="2 3">
    <name type="scientific">Ostreobium quekettii</name>
    <dbReference type="NCBI Taxonomy" id="121088"/>
    <lineage>
        <taxon>Eukaryota</taxon>
        <taxon>Viridiplantae</taxon>
        <taxon>Chlorophyta</taxon>
        <taxon>core chlorophytes</taxon>
        <taxon>Ulvophyceae</taxon>
        <taxon>TCBD clade</taxon>
        <taxon>Bryopsidales</taxon>
        <taxon>Ostreobineae</taxon>
        <taxon>Ostreobiaceae</taxon>
        <taxon>Ostreobium</taxon>
    </lineage>
</organism>
<dbReference type="EMBL" id="CAJHUC010000329">
    <property type="protein sequence ID" value="CAD7695298.1"/>
    <property type="molecule type" value="Genomic_DNA"/>
</dbReference>
<dbReference type="AlphaFoldDB" id="A0A8S1INI5"/>
<comment type="caution">
    <text evidence="2">The sequence shown here is derived from an EMBL/GenBank/DDBJ whole genome shotgun (WGS) entry which is preliminary data.</text>
</comment>
<evidence type="ECO:0000256" key="1">
    <source>
        <dbReference type="SAM" id="MobiDB-lite"/>
    </source>
</evidence>
<dbReference type="Proteomes" id="UP000708148">
    <property type="component" value="Unassembled WGS sequence"/>
</dbReference>
<reference evidence="2" key="1">
    <citation type="submission" date="2020-12" db="EMBL/GenBank/DDBJ databases">
        <authorList>
            <person name="Iha C."/>
        </authorList>
    </citation>
    <scope>NUCLEOTIDE SEQUENCE</scope>
</reference>
<keyword evidence="3" id="KW-1185">Reference proteome</keyword>
<dbReference type="SUPFAM" id="SSF56784">
    <property type="entry name" value="HAD-like"/>
    <property type="match status" value="1"/>
</dbReference>
<evidence type="ECO:0008006" key="4">
    <source>
        <dbReference type="Google" id="ProtNLM"/>
    </source>
</evidence>
<dbReference type="GO" id="GO:0003993">
    <property type="term" value="F:acid phosphatase activity"/>
    <property type="evidence" value="ECO:0007669"/>
    <property type="project" value="TreeGrafter"/>
</dbReference>
<sequence length="232" mass="25702">MSDGGLDSPFAHGSLRARRGHSCVDKRRSAATPEAGYPDLRHNPDTFCPQDELPGGIGMAIGDPPLEWCSEALEALRRCSPPPGMVVFDLDYCTWPFWCEMYTVSDTPRLYPEAGDIIEAIKDSGVAFGVASRTPTPHVARAFLNRLGLTEKIDFLQLIPAADGFDQRSAQKDTAHFPNLKRDSGLPYSDMLFFDDEHKNVAKGGWAFWSVPSLQPRFGTRQNVNRQHPPQG</sequence>
<dbReference type="PANTHER" id="PTHR17901:SF14">
    <property type="entry name" value="MAGNESIUM-DEPENDENT PHOSPHATASE 1"/>
    <property type="match status" value="1"/>
</dbReference>
<dbReference type="Gene3D" id="3.40.50.1000">
    <property type="entry name" value="HAD superfamily/HAD-like"/>
    <property type="match status" value="1"/>
</dbReference>
<gene>
    <name evidence="2" type="ORF">OSTQU699_LOCUS659</name>
</gene>
<protein>
    <recommendedName>
        <fullName evidence="4">Magnesium-dependent phosphatase-1</fullName>
    </recommendedName>
</protein>
<dbReference type="InterPro" id="IPR036412">
    <property type="entry name" value="HAD-like_sf"/>
</dbReference>
<name>A0A8S1INI5_9CHLO</name>
<dbReference type="Pfam" id="PF12689">
    <property type="entry name" value="Acid_PPase"/>
    <property type="match status" value="1"/>
</dbReference>